<dbReference type="EMBL" id="CP159837">
    <property type="protein sequence ID" value="XCM40034.1"/>
    <property type="molecule type" value="Genomic_DNA"/>
</dbReference>
<dbReference type="AlphaFoldDB" id="A0AAU8JMH4"/>
<dbReference type="RefSeq" id="WP_054464321.1">
    <property type="nucleotide sequence ID" value="NZ_CP159837.1"/>
</dbReference>
<sequence length="333" mass="39156">MNIEFGQVQEYNGRGFGFVSRTLKKTNQRSSKGVWFHISKIKYDYPQLAEQLDSGCVENVSFWYEIEHTEREKVSLIWLDAKDIPEPHKTDLVAYMEKIWCDIDNSAPEWLGEITIALVGENQKNELTQKRNDLINQRQELEQKNQTSQPSILEKIRKYRLEARSNEEPQRVYIGLPENFVNRVFWVADIYRTNIQSHEPGGYDVVVEYDNEVVRGYDRIKTPSAYIASFFYGEIVKVYARKTADEDEYSTASFEEVWNIESSKEDPCEALKIFQQKQEQKNKPSLLQVSGIFESQDEFETFDSGDVWESWYNEDEGQWYFGECPECNIPDRD</sequence>
<proteinExistence type="predicted"/>
<accession>A0AAU8JMH4</accession>
<reference evidence="1" key="1">
    <citation type="submission" date="2024-07" db="EMBL/GenBank/DDBJ databases">
        <authorList>
            <person name="Kim Y.J."/>
            <person name="Jeong J.Y."/>
        </authorList>
    </citation>
    <scope>NUCLEOTIDE SEQUENCE</scope>
    <source>
        <strain evidence="1">GIHE-MW2</strain>
    </source>
</reference>
<protein>
    <recommendedName>
        <fullName evidence="2">CSD domain-containing protein</fullName>
    </recommendedName>
</protein>
<evidence type="ECO:0000313" key="1">
    <source>
        <dbReference type="EMBL" id="XCM40034.1"/>
    </source>
</evidence>
<name>A0AAU8JMH4_9CYAN</name>
<gene>
    <name evidence="1" type="ORF">ABWT76_003012</name>
</gene>
<evidence type="ECO:0008006" key="2">
    <source>
        <dbReference type="Google" id="ProtNLM"/>
    </source>
</evidence>
<organism evidence="1">
    <name type="scientific">Planktothricoides raciborskii GIHE-MW2</name>
    <dbReference type="NCBI Taxonomy" id="2792601"/>
    <lineage>
        <taxon>Bacteria</taxon>
        <taxon>Bacillati</taxon>
        <taxon>Cyanobacteriota</taxon>
        <taxon>Cyanophyceae</taxon>
        <taxon>Oscillatoriophycideae</taxon>
        <taxon>Oscillatoriales</taxon>
        <taxon>Oscillatoriaceae</taxon>
        <taxon>Planktothricoides</taxon>
    </lineage>
</organism>